<evidence type="ECO:0000256" key="1">
    <source>
        <dbReference type="ARBA" id="ARBA00001946"/>
    </source>
</evidence>
<dbReference type="PANTHER" id="PTHR46470:SF4">
    <property type="entry name" value="5-AMINO-6-(5-PHOSPHO-D-RIBITYLAMINO)URACIL PHOSPHATASE YIGB"/>
    <property type="match status" value="1"/>
</dbReference>
<comment type="cofactor">
    <cofactor evidence="1">
        <name>Mg(2+)</name>
        <dbReference type="ChEBI" id="CHEBI:18420"/>
    </cofactor>
</comment>
<dbReference type="EMBL" id="SOAM01000002">
    <property type="protein sequence ID" value="TDS76977.1"/>
    <property type="molecule type" value="Genomic_DNA"/>
</dbReference>
<dbReference type="PANTHER" id="PTHR46470">
    <property type="entry name" value="N-ACYLNEURAMINATE-9-PHOSPHATASE"/>
    <property type="match status" value="1"/>
</dbReference>
<dbReference type="Gene3D" id="1.20.120.710">
    <property type="entry name" value="Haloacid dehalogenase hydrolase-like domain"/>
    <property type="match status" value="1"/>
</dbReference>
<dbReference type="GO" id="GO:0016787">
    <property type="term" value="F:hydrolase activity"/>
    <property type="evidence" value="ECO:0007669"/>
    <property type="project" value="UniProtKB-KW"/>
</dbReference>
<dbReference type="InterPro" id="IPR051400">
    <property type="entry name" value="HAD-like_hydrolase"/>
</dbReference>
<proteinExistence type="predicted"/>
<dbReference type="GO" id="GO:0044281">
    <property type="term" value="P:small molecule metabolic process"/>
    <property type="evidence" value="ECO:0007669"/>
    <property type="project" value="UniProtKB-ARBA"/>
</dbReference>
<keyword evidence="3" id="KW-0460">Magnesium</keyword>
<name>A0A4R7FKU6_9MICO</name>
<dbReference type="NCBIfam" id="TIGR01549">
    <property type="entry name" value="HAD-SF-IA-v1"/>
    <property type="match status" value="1"/>
</dbReference>
<dbReference type="SUPFAM" id="SSF56784">
    <property type="entry name" value="HAD-like"/>
    <property type="match status" value="1"/>
</dbReference>
<evidence type="ECO:0000313" key="5">
    <source>
        <dbReference type="Proteomes" id="UP000295344"/>
    </source>
</evidence>
<dbReference type="AlphaFoldDB" id="A0A4R7FKU6"/>
<dbReference type="PRINTS" id="PR00413">
    <property type="entry name" value="HADHALOGNASE"/>
</dbReference>
<protein>
    <submittedName>
        <fullName evidence="4">Putative hydrolase of the HAD superfamily</fullName>
    </submittedName>
</protein>
<dbReference type="InterPro" id="IPR023214">
    <property type="entry name" value="HAD_sf"/>
</dbReference>
<dbReference type="RefSeq" id="WP_211342667.1">
    <property type="nucleotide sequence ID" value="NZ_BAAARP010000002.1"/>
</dbReference>
<accession>A0A4R7FKU6</accession>
<evidence type="ECO:0000256" key="3">
    <source>
        <dbReference type="ARBA" id="ARBA00022842"/>
    </source>
</evidence>
<dbReference type="Gene3D" id="3.40.50.1000">
    <property type="entry name" value="HAD superfamily/HAD-like"/>
    <property type="match status" value="1"/>
</dbReference>
<dbReference type="SFLD" id="SFLDS00003">
    <property type="entry name" value="Haloacid_Dehalogenase"/>
    <property type="match status" value="1"/>
</dbReference>
<dbReference type="SFLD" id="SFLDG01129">
    <property type="entry name" value="C1.5:_HAD__Beta-PGM__Phosphata"/>
    <property type="match status" value="1"/>
</dbReference>
<dbReference type="InterPro" id="IPR036412">
    <property type="entry name" value="HAD-like_sf"/>
</dbReference>
<comment type="caution">
    <text evidence="4">The sequence shown here is derived from an EMBL/GenBank/DDBJ whole genome shotgun (WGS) entry which is preliminary data.</text>
</comment>
<gene>
    <name evidence="4" type="ORF">CLV52_1916</name>
</gene>
<evidence type="ECO:0000313" key="4">
    <source>
        <dbReference type="EMBL" id="TDS76977.1"/>
    </source>
</evidence>
<keyword evidence="5" id="KW-1185">Reference proteome</keyword>
<organism evidence="4 5">
    <name type="scientific">Amnibacterium kyonggiense</name>
    <dbReference type="NCBI Taxonomy" id="595671"/>
    <lineage>
        <taxon>Bacteria</taxon>
        <taxon>Bacillati</taxon>
        <taxon>Actinomycetota</taxon>
        <taxon>Actinomycetes</taxon>
        <taxon>Micrococcales</taxon>
        <taxon>Microbacteriaceae</taxon>
        <taxon>Amnibacterium</taxon>
    </lineage>
</organism>
<reference evidence="4 5" key="1">
    <citation type="submission" date="2019-03" db="EMBL/GenBank/DDBJ databases">
        <title>Genomic Encyclopedia of Archaeal and Bacterial Type Strains, Phase II (KMG-II): from individual species to whole genera.</title>
        <authorList>
            <person name="Goeker M."/>
        </authorList>
    </citation>
    <scope>NUCLEOTIDE SEQUENCE [LARGE SCALE GENOMIC DNA]</scope>
    <source>
        <strain evidence="4 5">DSM 24782</strain>
    </source>
</reference>
<sequence>MSDVRTVLLDLDGVLMDHTSAAREAVRAWLGARLTPEVEAAWFAAQDLRLAQWRAGGLGWEEQRRARLRDVLPVLGERIGTDDELDAQWASGYGAAYRRSWHGFEDAGPAIRALHDAGVRTAVLTNGAEDQQTAKLRTIGLLDLVGPVLTAGALGLRKPDPRAFLVACERIGADPSAVLYVGDEHEVDVLGARGAGLGAVLLDRDGTAPPDETAVIRSLAELPALVR</sequence>
<keyword evidence="2 4" id="KW-0378">Hydrolase</keyword>
<dbReference type="Proteomes" id="UP000295344">
    <property type="component" value="Unassembled WGS sequence"/>
</dbReference>
<evidence type="ECO:0000256" key="2">
    <source>
        <dbReference type="ARBA" id="ARBA00022801"/>
    </source>
</evidence>
<dbReference type="Pfam" id="PF00702">
    <property type="entry name" value="Hydrolase"/>
    <property type="match status" value="1"/>
</dbReference>
<dbReference type="InterPro" id="IPR006439">
    <property type="entry name" value="HAD-SF_hydro_IA"/>
</dbReference>